<reference evidence="2 3" key="1">
    <citation type="submission" date="2021-02" db="EMBL/GenBank/DDBJ databases">
        <title>Alicyclobacillus curvatus sp. nov. and Alicyclobacillus mengziensis sp. nov., two acidophilic bacteria isolated from acid mine drainage.</title>
        <authorList>
            <person name="Huang Y."/>
        </authorList>
    </citation>
    <scope>NUCLEOTIDE SEQUENCE [LARGE SCALE GENOMIC DNA]</scope>
    <source>
        <strain evidence="2 3">S30H14</strain>
    </source>
</reference>
<keyword evidence="1" id="KW-0472">Membrane</keyword>
<dbReference type="RefSeq" id="WP_206656257.1">
    <property type="nucleotide sequence ID" value="NZ_CP071182.1"/>
</dbReference>
<dbReference type="KEGG" id="afx:JZ786_21090"/>
<protein>
    <submittedName>
        <fullName evidence="2">Uncharacterized protein</fullName>
    </submittedName>
</protein>
<name>A0A9X7VXJ7_9BACL</name>
<dbReference type="EMBL" id="CP071182">
    <property type="protein sequence ID" value="QSO46896.1"/>
    <property type="molecule type" value="Genomic_DNA"/>
</dbReference>
<keyword evidence="1" id="KW-1133">Transmembrane helix</keyword>
<proteinExistence type="predicted"/>
<keyword evidence="1" id="KW-0812">Transmembrane</keyword>
<feature type="transmembrane region" description="Helical" evidence="1">
    <location>
        <begin position="40"/>
        <end position="60"/>
    </location>
</feature>
<evidence type="ECO:0000256" key="1">
    <source>
        <dbReference type="SAM" id="Phobius"/>
    </source>
</evidence>
<dbReference type="AlphaFoldDB" id="A0A9X7VXJ7"/>
<accession>A0A9X7VXJ7</accession>
<dbReference type="Proteomes" id="UP000663505">
    <property type="component" value="Chromosome"/>
</dbReference>
<gene>
    <name evidence="2" type="ORF">JZ786_21090</name>
</gene>
<keyword evidence="3" id="KW-1185">Reference proteome</keyword>
<evidence type="ECO:0000313" key="2">
    <source>
        <dbReference type="EMBL" id="QSO46896.1"/>
    </source>
</evidence>
<sequence>MKRQSMFLPPLWLALLLSFVGIVGMNLVYGSLTHGGLVKGLIGGLLLAIGVVTVGTPLAFARIQRKKFRQARSPR</sequence>
<organism evidence="2 3">
    <name type="scientific">Alicyclobacillus mengziensis</name>
    <dbReference type="NCBI Taxonomy" id="2931921"/>
    <lineage>
        <taxon>Bacteria</taxon>
        <taxon>Bacillati</taxon>
        <taxon>Bacillota</taxon>
        <taxon>Bacilli</taxon>
        <taxon>Bacillales</taxon>
        <taxon>Alicyclobacillaceae</taxon>
        <taxon>Alicyclobacillus</taxon>
    </lineage>
</organism>
<evidence type="ECO:0000313" key="3">
    <source>
        <dbReference type="Proteomes" id="UP000663505"/>
    </source>
</evidence>